<accession>A0AAD3NFI6</accession>
<feature type="compositionally biased region" description="Basic and acidic residues" evidence="1">
    <location>
        <begin position="64"/>
        <end position="103"/>
    </location>
</feature>
<name>A0AAD3NFI6_LATJO</name>
<evidence type="ECO:0000256" key="1">
    <source>
        <dbReference type="SAM" id="MobiDB-lite"/>
    </source>
</evidence>
<dbReference type="Proteomes" id="UP001279410">
    <property type="component" value="Unassembled WGS sequence"/>
</dbReference>
<proteinExistence type="predicted"/>
<reference evidence="2" key="1">
    <citation type="submission" date="2022-08" db="EMBL/GenBank/DDBJ databases">
        <title>Genome sequencing of akame (Lates japonicus).</title>
        <authorList>
            <person name="Hashiguchi Y."/>
            <person name="Takahashi H."/>
        </authorList>
    </citation>
    <scope>NUCLEOTIDE SEQUENCE</scope>
    <source>
        <strain evidence="2">Kochi</strain>
    </source>
</reference>
<dbReference type="AlphaFoldDB" id="A0AAD3NFI6"/>
<evidence type="ECO:0000313" key="3">
    <source>
        <dbReference type="Proteomes" id="UP001279410"/>
    </source>
</evidence>
<sequence length="103" mass="11835">MPSVFDHPHGPGRNFRIWSKGKDNRVPMESRDAAEGIFESELWLQTFHLVLYLANAGCRASKKKREEMKMSEKQTSEEKERIAGKGEAKVEQNDERQRDPCGS</sequence>
<evidence type="ECO:0000313" key="2">
    <source>
        <dbReference type="EMBL" id="GLD70266.1"/>
    </source>
</evidence>
<gene>
    <name evidence="2" type="ORF">AKAME5_002158300</name>
</gene>
<feature type="region of interest" description="Disordered" evidence="1">
    <location>
        <begin position="61"/>
        <end position="103"/>
    </location>
</feature>
<organism evidence="2 3">
    <name type="scientific">Lates japonicus</name>
    <name type="common">Japanese lates</name>
    <dbReference type="NCBI Taxonomy" id="270547"/>
    <lineage>
        <taxon>Eukaryota</taxon>
        <taxon>Metazoa</taxon>
        <taxon>Chordata</taxon>
        <taxon>Craniata</taxon>
        <taxon>Vertebrata</taxon>
        <taxon>Euteleostomi</taxon>
        <taxon>Actinopterygii</taxon>
        <taxon>Neopterygii</taxon>
        <taxon>Teleostei</taxon>
        <taxon>Neoteleostei</taxon>
        <taxon>Acanthomorphata</taxon>
        <taxon>Carangaria</taxon>
        <taxon>Carangaria incertae sedis</taxon>
        <taxon>Centropomidae</taxon>
        <taxon>Lates</taxon>
    </lineage>
</organism>
<protein>
    <submittedName>
        <fullName evidence="2">Probable E3 ubiquitin-protein ligase MID2</fullName>
    </submittedName>
</protein>
<comment type="caution">
    <text evidence="2">The sequence shown here is derived from an EMBL/GenBank/DDBJ whole genome shotgun (WGS) entry which is preliminary data.</text>
</comment>
<keyword evidence="3" id="KW-1185">Reference proteome</keyword>
<dbReference type="EMBL" id="BRZM01000373">
    <property type="protein sequence ID" value="GLD70266.1"/>
    <property type="molecule type" value="Genomic_DNA"/>
</dbReference>